<organism evidence="1">
    <name type="scientific">Hevea brasiliensis</name>
    <name type="common">Para rubber tree</name>
    <name type="synonym">Siphonia brasiliensis</name>
    <dbReference type="NCBI Taxonomy" id="3981"/>
    <lineage>
        <taxon>Eukaryota</taxon>
        <taxon>Viridiplantae</taxon>
        <taxon>Streptophyta</taxon>
        <taxon>Embryophyta</taxon>
        <taxon>Tracheophyta</taxon>
        <taxon>Spermatophyta</taxon>
        <taxon>Magnoliopsida</taxon>
        <taxon>eudicotyledons</taxon>
        <taxon>Gunneridae</taxon>
        <taxon>Pentapetalae</taxon>
        <taxon>rosids</taxon>
        <taxon>fabids</taxon>
        <taxon>Malpighiales</taxon>
        <taxon>Euphorbiaceae</taxon>
        <taxon>Crotonoideae</taxon>
        <taxon>Micrandreae</taxon>
        <taxon>Hevea</taxon>
    </lineage>
</organism>
<feature type="non-terminal residue" evidence="1">
    <location>
        <position position="1"/>
    </location>
</feature>
<reference evidence="1" key="1">
    <citation type="submission" date="2006-05" db="EMBL/GenBank/DDBJ databases">
        <authorList>
            <person name="Lu L.F."/>
            <person name="Feng R.J."/>
            <person name="Zhang Y.D."/>
        </authorList>
    </citation>
    <scope>NUCLEOTIDE SEQUENCE</scope>
</reference>
<proteinExistence type="evidence at transcript level"/>
<protein>
    <submittedName>
        <fullName evidence="1">F-box like protein</fullName>
    </submittedName>
</protein>
<evidence type="ECO:0000313" key="1">
    <source>
        <dbReference type="EMBL" id="ABG21700.1"/>
    </source>
</evidence>
<dbReference type="AlphaFoldDB" id="Q14VG6"/>
<dbReference type="EMBL" id="DQ672587">
    <property type="protein sequence ID" value="ABG21700.1"/>
    <property type="molecule type" value="mRNA"/>
</dbReference>
<sequence>RENGDSQRLLVECGHEPGVVLPHRRQKVALPGHAAVVGNHQHGPGGRRLQHLGSVVADPARVELHPQPLL</sequence>
<accession>Q14VG6</accession>
<feature type="non-terminal residue" evidence="1">
    <location>
        <position position="70"/>
    </location>
</feature>
<name>Q14VG6_HEVBR</name>